<sequence length="286" mass="31923">MLLESPGQLRTKSLSLGEYIRTNYYDLVALTENWLGSTVDKKCISEFVPASYSIKHVPPPEGRRGGGLALLYKSALDVRLLSSSTGVHYKLVKCEHSIENQRVRLAVVYRPPPSQQHGLTTSAFLDEWSTFLTDYAIDRREVLVVGDFNFNLDVDTDSHAQCFLDALKACGFQQHVREPTHIHGHTLAVVISRDTNDVVSDATFTDPVLCDQLGKASRDHFDVSFTTNLPKPVPIRKLVSYRKFSKIDMEAFRQDITNSPLLGSTSGSMDTLFNAYNDGIYNDGTS</sequence>
<evidence type="ECO:0000259" key="1">
    <source>
        <dbReference type="Pfam" id="PF03372"/>
    </source>
</evidence>
<dbReference type="InterPro" id="IPR036691">
    <property type="entry name" value="Endo/exonu/phosph_ase_sf"/>
</dbReference>
<dbReference type="PANTHER" id="PTHR46670:SF3">
    <property type="entry name" value="ENDONUCLEASE_EXONUCLEASE_PHOSPHATASE DOMAIN-CONTAINING PROTEIN"/>
    <property type="match status" value="1"/>
</dbReference>
<dbReference type="GO" id="GO:0003824">
    <property type="term" value="F:catalytic activity"/>
    <property type="evidence" value="ECO:0007669"/>
    <property type="project" value="InterPro"/>
</dbReference>
<dbReference type="SUPFAM" id="SSF56219">
    <property type="entry name" value="DNase I-like"/>
    <property type="match status" value="1"/>
</dbReference>
<dbReference type="STRING" id="307972.A0A2G8KZQ0"/>
<reference evidence="2 3" key="1">
    <citation type="journal article" date="2017" name="PLoS Biol.">
        <title>The sea cucumber genome provides insights into morphological evolution and visceral regeneration.</title>
        <authorList>
            <person name="Zhang X."/>
            <person name="Sun L."/>
            <person name="Yuan J."/>
            <person name="Sun Y."/>
            <person name="Gao Y."/>
            <person name="Zhang L."/>
            <person name="Li S."/>
            <person name="Dai H."/>
            <person name="Hamel J.F."/>
            <person name="Liu C."/>
            <person name="Yu Y."/>
            <person name="Liu S."/>
            <person name="Lin W."/>
            <person name="Guo K."/>
            <person name="Jin S."/>
            <person name="Xu P."/>
            <person name="Storey K.B."/>
            <person name="Huan P."/>
            <person name="Zhang T."/>
            <person name="Zhou Y."/>
            <person name="Zhang J."/>
            <person name="Lin C."/>
            <person name="Li X."/>
            <person name="Xing L."/>
            <person name="Huo D."/>
            <person name="Sun M."/>
            <person name="Wang L."/>
            <person name="Mercier A."/>
            <person name="Li F."/>
            <person name="Yang H."/>
            <person name="Xiang J."/>
        </authorList>
    </citation>
    <scope>NUCLEOTIDE SEQUENCE [LARGE SCALE GENOMIC DNA]</scope>
    <source>
        <strain evidence="2">Shaxun</strain>
        <tissue evidence="2">Muscle</tissue>
    </source>
</reference>
<proteinExistence type="predicted"/>
<dbReference type="OrthoDB" id="10072198at2759"/>
<keyword evidence="3" id="KW-1185">Reference proteome</keyword>
<organism evidence="2 3">
    <name type="scientific">Stichopus japonicus</name>
    <name type="common">Sea cucumber</name>
    <dbReference type="NCBI Taxonomy" id="307972"/>
    <lineage>
        <taxon>Eukaryota</taxon>
        <taxon>Metazoa</taxon>
        <taxon>Echinodermata</taxon>
        <taxon>Eleutherozoa</taxon>
        <taxon>Echinozoa</taxon>
        <taxon>Holothuroidea</taxon>
        <taxon>Aspidochirotacea</taxon>
        <taxon>Aspidochirotida</taxon>
        <taxon>Stichopodidae</taxon>
        <taxon>Apostichopus</taxon>
    </lineage>
</organism>
<evidence type="ECO:0000313" key="2">
    <source>
        <dbReference type="EMBL" id="PIK53461.1"/>
    </source>
</evidence>
<gene>
    <name evidence="2" type="ORF">BSL78_09647</name>
</gene>
<evidence type="ECO:0000313" key="3">
    <source>
        <dbReference type="Proteomes" id="UP000230750"/>
    </source>
</evidence>
<dbReference type="Pfam" id="PF03372">
    <property type="entry name" value="Exo_endo_phos"/>
    <property type="match status" value="1"/>
</dbReference>
<protein>
    <recommendedName>
        <fullName evidence="1">Endonuclease/exonuclease/phosphatase domain-containing protein</fullName>
    </recommendedName>
</protein>
<dbReference type="InterPro" id="IPR005135">
    <property type="entry name" value="Endo/exonuclease/phosphatase"/>
</dbReference>
<name>A0A2G8KZQ0_STIJA</name>
<dbReference type="AlphaFoldDB" id="A0A2G8KZQ0"/>
<feature type="domain" description="Endonuclease/exonuclease/phosphatase" evidence="1">
    <location>
        <begin position="12"/>
        <end position="167"/>
    </location>
</feature>
<comment type="caution">
    <text evidence="2">The sequence shown here is derived from an EMBL/GenBank/DDBJ whole genome shotgun (WGS) entry which is preliminary data.</text>
</comment>
<dbReference type="PANTHER" id="PTHR46670">
    <property type="entry name" value="ENDO/EXONUCLEASE/PHOSPHATASE DOMAIN-CONTAINING PROTEIN"/>
    <property type="match status" value="1"/>
</dbReference>
<dbReference type="Gene3D" id="3.60.10.10">
    <property type="entry name" value="Endonuclease/exonuclease/phosphatase"/>
    <property type="match status" value="1"/>
</dbReference>
<dbReference type="Proteomes" id="UP000230750">
    <property type="component" value="Unassembled WGS sequence"/>
</dbReference>
<dbReference type="EMBL" id="MRZV01000286">
    <property type="protein sequence ID" value="PIK53461.1"/>
    <property type="molecule type" value="Genomic_DNA"/>
</dbReference>
<accession>A0A2G8KZQ0</accession>